<reference evidence="11" key="1">
    <citation type="journal article" date="2010" name="Science">
        <title>Plasticity of animal genome architecture unmasked by rapid evolution of a pelagic tunicate.</title>
        <authorList>
            <person name="Denoeud F."/>
            <person name="Henriet S."/>
            <person name="Mungpakdee S."/>
            <person name="Aury J.M."/>
            <person name="Da Silva C."/>
            <person name="Brinkmann H."/>
            <person name="Mikhaleva J."/>
            <person name="Olsen L.C."/>
            <person name="Jubin C."/>
            <person name="Canestro C."/>
            <person name="Bouquet J.M."/>
            <person name="Danks G."/>
            <person name="Poulain J."/>
            <person name="Campsteijn C."/>
            <person name="Adamski M."/>
            <person name="Cross I."/>
            <person name="Yadetie F."/>
            <person name="Muffato M."/>
            <person name="Louis A."/>
            <person name="Butcher S."/>
            <person name="Tsagkogeorga G."/>
            <person name="Konrad A."/>
            <person name="Singh S."/>
            <person name="Jensen M.F."/>
            <person name="Cong E.H."/>
            <person name="Eikeseth-Otteraa H."/>
            <person name="Noel B."/>
            <person name="Anthouard V."/>
            <person name="Porcel B.M."/>
            <person name="Kachouri-Lafond R."/>
            <person name="Nishino A."/>
            <person name="Ugolini M."/>
            <person name="Chourrout P."/>
            <person name="Nishida H."/>
            <person name="Aasland R."/>
            <person name="Huzurbazar S."/>
            <person name="Westhof E."/>
            <person name="Delsuc F."/>
            <person name="Lehrach H."/>
            <person name="Reinhardt R."/>
            <person name="Weissenbach J."/>
            <person name="Roy S.W."/>
            <person name="Artiguenave F."/>
            <person name="Postlethwait J.H."/>
            <person name="Manak J.R."/>
            <person name="Thompson E.M."/>
            <person name="Jaillon O."/>
            <person name="Du Pasquier L."/>
            <person name="Boudinot P."/>
            <person name="Liberles D.A."/>
            <person name="Volff J.N."/>
            <person name="Philippe H."/>
            <person name="Lenhard B."/>
            <person name="Roest Crollius H."/>
            <person name="Wincker P."/>
            <person name="Chourrout D."/>
        </authorList>
    </citation>
    <scope>NUCLEOTIDE SEQUENCE [LARGE SCALE GENOMIC DNA]</scope>
</reference>
<evidence type="ECO:0000256" key="3">
    <source>
        <dbReference type="ARBA" id="ARBA00022676"/>
    </source>
</evidence>
<comment type="similarity">
    <text evidence="2 10">Belongs to the glycosyltransferase 31 family.</text>
</comment>
<proteinExistence type="inferred from homology"/>
<name>E4XBS1_OIKDI</name>
<accession>E4XBS1</accession>
<evidence type="ECO:0000256" key="1">
    <source>
        <dbReference type="ARBA" id="ARBA00004323"/>
    </source>
</evidence>
<dbReference type="EC" id="2.4.1.-" evidence="10"/>
<gene>
    <name evidence="11" type="ORF">GSOID_T00006577001</name>
</gene>
<evidence type="ECO:0000256" key="8">
    <source>
        <dbReference type="ARBA" id="ARBA00023034"/>
    </source>
</evidence>
<keyword evidence="4" id="KW-0808">Transferase</keyword>
<evidence type="ECO:0000256" key="10">
    <source>
        <dbReference type="RuleBase" id="RU363063"/>
    </source>
</evidence>
<dbReference type="AlphaFoldDB" id="E4XBS1"/>
<dbReference type="EMBL" id="FN653034">
    <property type="protein sequence ID" value="CBY09046.1"/>
    <property type="molecule type" value="Genomic_DNA"/>
</dbReference>
<dbReference type="GO" id="GO:0000139">
    <property type="term" value="C:Golgi membrane"/>
    <property type="evidence" value="ECO:0007669"/>
    <property type="project" value="UniProtKB-SubCell"/>
</dbReference>
<evidence type="ECO:0000256" key="5">
    <source>
        <dbReference type="ARBA" id="ARBA00022692"/>
    </source>
</evidence>
<evidence type="ECO:0000256" key="4">
    <source>
        <dbReference type="ARBA" id="ARBA00022679"/>
    </source>
</evidence>
<dbReference type="Gene3D" id="3.90.550.50">
    <property type="match status" value="1"/>
</dbReference>
<sequence>MNLSWLKISKAYQVFTAHPTKRSLPGYLRETQALSNQKNLKFINPPKCPKDGFVSFIKSGRTGTFRRDEIRKYYQESLKKQYQDSYNLFFLLGLPSSKEEQWLTVKVIAEMEKHKDIILYNYEDNYENLPMKTFAGYQFFNDHCQKKKYAIFHDDDIYVKLNELKGQLKKLDPAVPEIKCLKGKCIPEAPAMYFGKYYTWIDLYPPMFFIPTYSNGQATALTAAAAKKIYKVAKETDYREFRIEDMLYTGILRVKAGISKISGLVLPNGGSVSSHHQGMPDTSTYFRKLTNLYKDNKLSFRAMP</sequence>
<dbReference type="PANTHER" id="PTHR11214:SF3">
    <property type="entry name" value="BETA-1,3-GALACTOSYLTRANSFERASE 6"/>
    <property type="match status" value="1"/>
</dbReference>
<protein>
    <recommendedName>
        <fullName evidence="10">Hexosyltransferase</fullName>
        <ecNumber evidence="10">2.4.1.-</ecNumber>
    </recommendedName>
</protein>
<keyword evidence="6" id="KW-0735">Signal-anchor</keyword>
<keyword evidence="8 10" id="KW-0333">Golgi apparatus</keyword>
<keyword evidence="7" id="KW-1133">Transmembrane helix</keyword>
<dbReference type="Pfam" id="PF01762">
    <property type="entry name" value="Galactosyl_T"/>
    <property type="match status" value="1"/>
</dbReference>
<keyword evidence="3 10" id="KW-0328">Glycosyltransferase</keyword>
<organism evidence="11">
    <name type="scientific">Oikopleura dioica</name>
    <name type="common">Tunicate</name>
    <dbReference type="NCBI Taxonomy" id="34765"/>
    <lineage>
        <taxon>Eukaryota</taxon>
        <taxon>Metazoa</taxon>
        <taxon>Chordata</taxon>
        <taxon>Tunicata</taxon>
        <taxon>Appendicularia</taxon>
        <taxon>Copelata</taxon>
        <taxon>Oikopleuridae</taxon>
        <taxon>Oikopleura</taxon>
    </lineage>
</organism>
<evidence type="ECO:0000256" key="2">
    <source>
        <dbReference type="ARBA" id="ARBA00008661"/>
    </source>
</evidence>
<comment type="subcellular location">
    <subcellularLocation>
        <location evidence="1 10">Golgi apparatus membrane</location>
        <topology evidence="1 10">Single-pass type II membrane protein</topology>
    </subcellularLocation>
</comment>
<keyword evidence="5" id="KW-0812">Transmembrane</keyword>
<evidence type="ECO:0000313" key="12">
    <source>
        <dbReference type="Proteomes" id="UP000001307"/>
    </source>
</evidence>
<evidence type="ECO:0000256" key="6">
    <source>
        <dbReference type="ARBA" id="ARBA00022968"/>
    </source>
</evidence>
<keyword evidence="9" id="KW-0472">Membrane</keyword>
<dbReference type="GO" id="GO:0016758">
    <property type="term" value="F:hexosyltransferase activity"/>
    <property type="evidence" value="ECO:0007669"/>
    <property type="project" value="InterPro"/>
</dbReference>
<dbReference type="PANTHER" id="PTHR11214">
    <property type="entry name" value="BETA-1,3-N-ACETYLGLUCOSAMINYLTRANSFERASE"/>
    <property type="match status" value="1"/>
</dbReference>
<evidence type="ECO:0000313" key="11">
    <source>
        <dbReference type="EMBL" id="CBY09046.1"/>
    </source>
</evidence>
<evidence type="ECO:0000256" key="9">
    <source>
        <dbReference type="ARBA" id="ARBA00023136"/>
    </source>
</evidence>
<dbReference type="InParanoid" id="E4XBS1"/>
<dbReference type="InterPro" id="IPR002659">
    <property type="entry name" value="Glyco_trans_31"/>
</dbReference>
<evidence type="ECO:0000256" key="7">
    <source>
        <dbReference type="ARBA" id="ARBA00022989"/>
    </source>
</evidence>
<dbReference type="OrthoDB" id="5512589at2759"/>
<dbReference type="Proteomes" id="UP000001307">
    <property type="component" value="Unassembled WGS sequence"/>
</dbReference>
<keyword evidence="12" id="KW-1185">Reference proteome</keyword>
<dbReference type="GO" id="GO:0006493">
    <property type="term" value="P:protein O-linked glycosylation"/>
    <property type="evidence" value="ECO:0007669"/>
    <property type="project" value="TreeGrafter"/>
</dbReference>